<feature type="transmembrane region" description="Helical" evidence="2">
    <location>
        <begin position="100"/>
        <end position="122"/>
    </location>
</feature>
<dbReference type="GeneID" id="136818268"/>
<reference evidence="4" key="1">
    <citation type="submission" date="2021-01" db="UniProtKB">
        <authorList>
            <consortium name="EnsemblMetazoa"/>
        </authorList>
    </citation>
    <scope>IDENTIFICATION</scope>
</reference>
<dbReference type="OrthoDB" id="10502446at2759"/>
<evidence type="ECO:0000313" key="5">
    <source>
        <dbReference type="Proteomes" id="UP000594262"/>
    </source>
</evidence>
<keyword evidence="3" id="KW-0732">Signal</keyword>
<organism evidence="4 5">
    <name type="scientific">Clytia hemisphaerica</name>
    <dbReference type="NCBI Taxonomy" id="252671"/>
    <lineage>
        <taxon>Eukaryota</taxon>
        <taxon>Metazoa</taxon>
        <taxon>Cnidaria</taxon>
        <taxon>Hydrozoa</taxon>
        <taxon>Hydroidolina</taxon>
        <taxon>Leptothecata</taxon>
        <taxon>Obeliida</taxon>
        <taxon>Clytiidae</taxon>
        <taxon>Clytia</taxon>
    </lineage>
</organism>
<keyword evidence="2" id="KW-1133">Transmembrane helix</keyword>
<keyword evidence="2" id="KW-0472">Membrane</keyword>
<dbReference type="AlphaFoldDB" id="A0A7M5V7U4"/>
<accession>A0A7M5V7U4</accession>
<feature type="compositionally biased region" description="Polar residues" evidence="1">
    <location>
        <begin position="73"/>
        <end position="82"/>
    </location>
</feature>
<evidence type="ECO:0000256" key="2">
    <source>
        <dbReference type="SAM" id="Phobius"/>
    </source>
</evidence>
<dbReference type="RefSeq" id="XP_066930748.1">
    <property type="nucleotide sequence ID" value="XM_067074647.1"/>
</dbReference>
<feature type="compositionally biased region" description="Polar residues" evidence="1">
    <location>
        <begin position="45"/>
        <end position="63"/>
    </location>
</feature>
<dbReference type="EnsemblMetazoa" id="CLYHEMT005142.1">
    <property type="protein sequence ID" value="CLYHEMP005142.1"/>
    <property type="gene ID" value="CLYHEMG005142"/>
</dbReference>
<proteinExistence type="predicted"/>
<keyword evidence="5" id="KW-1185">Reference proteome</keyword>
<evidence type="ECO:0000256" key="1">
    <source>
        <dbReference type="SAM" id="MobiDB-lite"/>
    </source>
</evidence>
<feature type="region of interest" description="Disordered" evidence="1">
    <location>
        <begin position="40"/>
        <end position="91"/>
    </location>
</feature>
<evidence type="ECO:0000256" key="3">
    <source>
        <dbReference type="SAM" id="SignalP"/>
    </source>
</evidence>
<protein>
    <recommendedName>
        <fullName evidence="6">Cnidarian restricted protein</fullName>
    </recommendedName>
</protein>
<sequence>MVNTKAMCVLVMLHQCLFVRAISLVDSDTSHRDITNQLHHHQAKRSTNNDNASQTNSIDQNARTYDIPPTPRASKSTLQPSSGELPEQHVHRKKHDHPAWLVYTSAVPTVVIFVVCVIIIFIKTHNQTEDSMHESVERPVPVKKKKSKQKLNQEVYDNMLAKFKDDKNRKRSFVGRKSSQIRIEGMGSRSPKSLARKHIIIGQLAEEDLQPDGNSSALGQLVQLSTHTFIGSSLVEDIEPPTWQEQAKEQAKKDLSEQLMMEYDENDALLPEDLEDVFRNFGNWEESLI</sequence>
<evidence type="ECO:0008006" key="6">
    <source>
        <dbReference type="Google" id="ProtNLM"/>
    </source>
</evidence>
<feature type="signal peptide" evidence="3">
    <location>
        <begin position="1"/>
        <end position="21"/>
    </location>
</feature>
<feature type="chain" id="PRO_5029536096" description="Cnidarian restricted protein" evidence="3">
    <location>
        <begin position="22"/>
        <end position="289"/>
    </location>
</feature>
<evidence type="ECO:0000313" key="4">
    <source>
        <dbReference type="EnsemblMetazoa" id="CLYHEMP005142.1"/>
    </source>
</evidence>
<dbReference type="Proteomes" id="UP000594262">
    <property type="component" value="Unplaced"/>
</dbReference>
<name>A0A7M5V7U4_9CNID</name>
<keyword evidence="2" id="KW-0812">Transmembrane</keyword>